<evidence type="ECO:0008006" key="4">
    <source>
        <dbReference type="Google" id="ProtNLM"/>
    </source>
</evidence>
<organism evidence="2 3">
    <name type="scientific">Plasmodium vivax India VII</name>
    <dbReference type="NCBI Taxonomy" id="1077284"/>
    <lineage>
        <taxon>Eukaryota</taxon>
        <taxon>Sar</taxon>
        <taxon>Alveolata</taxon>
        <taxon>Apicomplexa</taxon>
        <taxon>Aconoidasida</taxon>
        <taxon>Haemosporida</taxon>
        <taxon>Plasmodiidae</taxon>
        <taxon>Plasmodium</taxon>
        <taxon>Plasmodium (Plasmodium)</taxon>
    </lineage>
</organism>
<feature type="region of interest" description="Disordered" evidence="1">
    <location>
        <begin position="249"/>
        <end position="275"/>
    </location>
</feature>
<evidence type="ECO:0000256" key="1">
    <source>
        <dbReference type="SAM" id="MobiDB-lite"/>
    </source>
</evidence>
<accession>A0A0J9S2B2</accession>
<proteinExistence type="predicted"/>
<dbReference type="OrthoDB" id="389220at2759"/>
<name>A0A0J9S2B2_PLAVI</name>
<dbReference type="AlphaFoldDB" id="A0A0J9S2B2"/>
<gene>
    <name evidence="2" type="ORF">PVIIG_06239</name>
</gene>
<dbReference type="EMBL" id="KQ234577">
    <property type="protein sequence ID" value="KMZ76901.1"/>
    <property type="molecule type" value="Genomic_DNA"/>
</dbReference>
<evidence type="ECO:0000313" key="2">
    <source>
        <dbReference type="EMBL" id="KMZ76901.1"/>
    </source>
</evidence>
<sequence length="327" mass="38553">MMSIKEKEWNELDVRNFLIAHGLYTGNFYEDLETSSTSSRYDIYCGSPEKPMRDSRDVRNICATILNYLEFTYSASDHTTDAYDVCKLLNYWVYKRLNVVLHSKKSKYINQTHGDIVRKWNTFNDYVLKNPKNKTCKPIGNIVVYNDWEKRKELYEYYVDYNQIKQYLQIYPKKCKEFYKYIESKKKLYEHFKKDCPSDDINRCPEFYEQCKQYDPEEVLPHIHCYDVEMQETATAASRLPQLRKGLLDSETESEETNGPMRTFDAPKLSGKSQSVENVGGMIRNGLGWNNNNMRNFNGGDIGLYDYASEPFNPYPGEEHYIGYHPA</sequence>
<evidence type="ECO:0000313" key="3">
    <source>
        <dbReference type="Proteomes" id="UP000053562"/>
    </source>
</evidence>
<dbReference type="Proteomes" id="UP000053562">
    <property type="component" value="Unassembled WGS sequence"/>
</dbReference>
<reference evidence="2 3" key="1">
    <citation type="submission" date="2011-08" db="EMBL/GenBank/DDBJ databases">
        <title>The Genome Sequence of Plasmodium vivax India VII.</title>
        <authorList>
            <consortium name="The Broad Institute Genome Sequencing Platform"/>
            <consortium name="The Broad Institute Genome Sequencing Center for Infectious Disease"/>
            <person name="Neafsey D."/>
            <person name="Carlton J."/>
            <person name="Barnwell J."/>
            <person name="Collins W."/>
            <person name="Escalante A."/>
            <person name="Mullikin J."/>
            <person name="Saul A."/>
            <person name="Guigo R."/>
            <person name="Camara F."/>
            <person name="Young S.K."/>
            <person name="Zeng Q."/>
            <person name="Gargeya S."/>
            <person name="Fitzgerald M."/>
            <person name="Haas B."/>
            <person name="Abouelleil A."/>
            <person name="Alvarado L."/>
            <person name="Arachchi H.M."/>
            <person name="Berlin A."/>
            <person name="Brown A."/>
            <person name="Chapman S.B."/>
            <person name="Chen Z."/>
            <person name="Dunbar C."/>
            <person name="Freedman E."/>
            <person name="Gearin G."/>
            <person name="Gellesch M."/>
            <person name="Goldberg J."/>
            <person name="Griggs A."/>
            <person name="Gujja S."/>
            <person name="Heiman D."/>
            <person name="Howarth C."/>
            <person name="Larson L."/>
            <person name="Lui A."/>
            <person name="MacDonald P.J.P."/>
            <person name="Montmayeur A."/>
            <person name="Murphy C."/>
            <person name="Neiman D."/>
            <person name="Pearson M."/>
            <person name="Priest M."/>
            <person name="Roberts A."/>
            <person name="Saif S."/>
            <person name="Shea T."/>
            <person name="Shenoy N."/>
            <person name="Sisk P."/>
            <person name="Stolte C."/>
            <person name="Sykes S."/>
            <person name="Wortman J."/>
            <person name="Nusbaum C."/>
            <person name="Birren B."/>
        </authorList>
    </citation>
    <scope>NUCLEOTIDE SEQUENCE [LARGE SCALE GENOMIC DNA]</scope>
    <source>
        <strain evidence="2 3">India VII</strain>
    </source>
</reference>
<protein>
    <recommendedName>
        <fullName evidence="4">Variable surface protein Vir4</fullName>
    </recommendedName>
</protein>
<dbReference type="Pfam" id="PF05795">
    <property type="entry name" value="Plasmodium_Vir"/>
    <property type="match status" value="1"/>
</dbReference>
<dbReference type="InterPro" id="IPR008780">
    <property type="entry name" value="Plasmodium_Vir"/>
</dbReference>